<evidence type="ECO:0000259" key="1">
    <source>
        <dbReference type="Pfam" id="PF16640"/>
    </source>
</evidence>
<gene>
    <name evidence="2" type="ORF">ACFW88_35570</name>
</gene>
<feature type="domain" description="Bacterial Ig-like" evidence="1">
    <location>
        <begin position="29"/>
        <end position="113"/>
    </location>
</feature>
<dbReference type="Gene3D" id="2.60.40.10">
    <property type="entry name" value="Immunoglobulins"/>
    <property type="match status" value="5"/>
</dbReference>
<sequence length="516" mass="49063">AYGGDGDFGGSSGSVVQSVGQAGTSTVVSSSPDPSVVGEPVTFTATVAPVAPGAGTPTGNVTFDFGDGSPTESGSLAGGTVTVTHTYASASGSPFTVTATYGGDGDFSGSADTGAHTVSPAATTTALSDVPDPSVVGQPVTFTATVAPTAPGAPTATGTVVFDFGDGNVSGPVAVVGGAATTTHAYATTSGSPFTVAAVYNGNGDLTGSSATGSHTVNPAATTTSLFDDLPDPSVVGQPVTFTARVAPVPPGAGTPAGTVVFDFGDGDVSGPVAVVGGMATTTHAYATSTGSPFTVAVAYSGDGDFTASSGSGGHTVQAAATTTTLSDVPDPSVVGQPVTFTATVAPVAPGAGTAAGSVVFDFGDGSGTTTATVTGGVAMATHVYTDVAGSPYTVTADYGGDADFTGSTASGTHTVDQATTTATVTSAPDPSAVGEDVTVTATVTADAPGAGTPTGTVTLDYGDGTAPETQTLTAGTVTATHAYADTTGSPYTITATYGGTADFAGDTATVTQVVQ</sequence>
<comment type="caution">
    <text evidence="2">The sequence shown here is derived from an EMBL/GenBank/DDBJ whole genome shotgun (WGS) entry which is preliminary data.</text>
</comment>
<accession>A0ABW6HGL3</accession>
<evidence type="ECO:0000313" key="3">
    <source>
        <dbReference type="Proteomes" id="UP001599756"/>
    </source>
</evidence>
<protein>
    <submittedName>
        <fullName evidence="2">Ig-like domain repeat protein</fullName>
    </submittedName>
</protein>
<name>A0ABW6HGL3_9ACTN</name>
<proteinExistence type="predicted"/>
<feature type="domain" description="Bacterial Ig-like" evidence="1">
    <location>
        <begin position="425"/>
        <end position="515"/>
    </location>
</feature>
<dbReference type="InterPro" id="IPR032109">
    <property type="entry name" value="Big_3_5"/>
</dbReference>
<dbReference type="InterPro" id="IPR013783">
    <property type="entry name" value="Ig-like_fold"/>
</dbReference>
<dbReference type="Pfam" id="PF16640">
    <property type="entry name" value="Big_3_5"/>
    <property type="match status" value="4"/>
</dbReference>
<dbReference type="EMBL" id="JBHYTS010000112">
    <property type="protein sequence ID" value="MFE1755787.1"/>
    <property type="molecule type" value="Genomic_DNA"/>
</dbReference>
<organism evidence="2 3">
    <name type="scientific">Streptomyces anandii</name>
    <dbReference type="NCBI Taxonomy" id="285454"/>
    <lineage>
        <taxon>Bacteria</taxon>
        <taxon>Bacillati</taxon>
        <taxon>Actinomycetota</taxon>
        <taxon>Actinomycetes</taxon>
        <taxon>Kitasatosporales</taxon>
        <taxon>Streptomycetaceae</taxon>
        <taxon>Streptomyces</taxon>
    </lineage>
</organism>
<feature type="domain" description="Bacterial Ig-like" evidence="1">
    <location>
        <begin position="328"/>
        <end position="416"/>
    </location>
</feature>
<reference evidence="2 3" key="1">
    <citation type="submission" date="2024-09" db="EMBL/GenBank/DDBJ databases">
        <title>The Natural Products Discovery Center: Release of the First 8490 Sequenced Strains for Exploring Actinobacteria Biosynthetic Diversity.</title>
        <authorList>
            <person name="Kalkreuter E."/>
            <person name="Kautsar S.A."/>
            <person name="Yang D."/>
            <person name="Bader C.D."/>
            <person name="Teijaro C.N."/>
            <person name="Fluegel L."/>
            <person name="Davis C.M."/>
            <person name="Simpson J.R."/>
            <person name="Lauterbach L."/>
            <person name="Steele A.D."/>
            <person name="Gui C."/>
            <person name="Meng S."/>
            <person name="Li G."/>
            <person name="Viehrig K."/>
            <person name="Ye F."/>
            <person name="Su P."/>
            <person name="Kiefer A.F."/>
            <person name="Nichols A."/>
            <person name="Cepeda A.J."/>
            <person name="Yan W."/>
            <person name="Fan B."/>
            <person name="Jiang Y."/>
            <person name="Adhikari A."/>
            <person name="Zheng C.-J."/>
            <person name="Schuster L."/>
            <person name="Cowan T.M."/>
            <person name="Smanski M.J."/>
            <person name="Chevrette M.G."/>
            <person name="De Carvalho L.P.S."/>
            <person name="Shen B."/>
        </authorList>
    </citation>
    <scope>NUCLEOTIDE SEQUENCE [LARGE SCALE GENOMIC DNA]</scope>
    <source>
        <strain evidence="2 3">NPDC059500</strain>
    </source>
</reference>
<dbReference type="RefSeq" id="WP_381843459.1">
    <property type="nucleotide sequence ID" value="NZ_JBHYTS010000112.1"/>
</dbReference>
<keyword evidence="3" id="KW-1185">Reference proteome</keyword>
<feature type="domain" description="Bacterial Ig-like" evidence="1">
    <location>
        <begin position="129"/>
        <end position="217"/>
    </location>
</feature>
<dbReference type="Proteomes" id="UP001599756">
    <property type="component" value="Unassembled WGS sequence"/>
</dbReference>
<feature type="non-terminal residue" evidence="2">
    <location>
        <position position="1"/>
    </location>
</feature>
<evidence type="ECO:0000313" key="2">
    <source>
        <dbReference type="EMBL" id="MFE1755787.1"/>
    </source>
</evidence>